<evidence type="ECO:0000256" key="1">
    <source>
        <dbReference type="SAM" id="MobiDB-lite"/>
    </source>
</evidence>
<feature type="transmembrane region" description="Helical" evidence="2">
    <location>
        <begin position="12"/>
        <end position="34"/>
    </location>
</feature>
<protein>
    <submittedName>
        <fullName evidence="3">Uncharacterized protein</fullName>
    </submittedName>
</protein>
<keyword evidence="2" id="KW-1133">Transmembrane helix</keyword>
<evidence type="ECO:0000256" key="2">
    <source>
        <dbReference type="SAM" id="Phobius"/>
    </source>
</evidence>
<keyword evidence="2" id="KW-0812">Transmembrane</keyword>
<evidence type="ECO:0000313" key="3">
    <source>
        <dbReference type="EMBL" id="OAI14541.1"/>
    </source>
</evidence>
<comment type="caution">
    <text evidence="3">The sequence shown here is derived from an EMBL/GenBank/DDBJ whole genome shotgun (WGS) entry which is preliminary data.</text>
</comment>
<dbReference type="Proteomes" id="UP000077857">
    <property type="component" value="Unassembled WGS sequence"/>
</dbReference>
<dbReference type="OrthoDB" id="6286374at2"/>
<dbReference type="EMBL" id="LUUJ01000088">
    <property type="protein sequence ID" value="OAI14541.1"/>
    <property type="molecule type" value="Genomic_DNA"/>
</dbReference>
<reference evidence="3 4" key="1">
    <citation type="submission" date="2016-03" db="EMBL/GenBank/DDBJ databases">
        <authorList>
            <person name="Ploux O."/>
        </authorList>
    </citation>
    <scope>NUCLEOTIDE SEQUENCE [LARGE SCALE GENOMIC DNA]</scope>
    <source>
        <strain evidence="3 4">R-45378</strain>
    </source>
</reference>
<keyword evidence="2" id="KW-0472">Membrane</keyword>
<gene>
    <name evidence="3" type="ORF">A1507_15320</name>
</gene>
<name>A0A177N9I5_9GAMM</name>
<dbReference type="RefSeq" id="WP_064041120.1">
    <property type="nucleotide sequence ID" value="NZ_LUUJ01000088.1"/>
</dbReference>
<feature type="compositionally biased region" description="Low complexity" evidence="1">
    <location>
        <begin position="428"/>
        <end position="438"/>
    </location>
</feature>
<feature type="region of interest" description="Disordered" evidence="1">
    <location>
        <begin position="320"/>
        <end position="341"/>
    </location>
</feature>
<evidence type="ECO:0000313" key="4">
    <source>
        <dbReference type="Proteomes" id="UP000077857"/>
    </source>
</evidence>
<proteinExistence type="predicted"/>
<accession>A0A177N9I5</accession>
<feature type="region of interest" description="Disordered" evidence="1">
    <location>
        <begin position="417"/>
        <end position="452"/>
    </location>
</feature>
<dbReference type="AlphaFoldDB" id="A0A177N9I5"/>
<sequence>MLKSLDILLGLSVVMLIASMAVTLISQAILNLLASRGRNLHHGLADLLELLDPRLARADAEAIADKVLSQQTIGGRFRSWLPPRLRFLSYGEVIHREEFVKSLLELAAAYDAGIKAEFDRVNAELANGAITVNVGLAALENTLREHPAFLKSLEAGRLIHKVKTETGVNKQKRLYQKLKGIVGQRIDLAEKLGQTLRDSGIETPAATLKNVRMLALQFEKSNPELAQDVREANALLQEAGSDFLAVIYLNFDNLLDRVKLRFTATARTASVLSAALIAIGLQLDALAIINRLAMDEQMRSAFVQLAPTFAQDEAVKAKVGGDGKSSVKPGQSGDAASESGKSAVGLETEKYYLNVLADRGLITWPKDWQAWQDNWQQNASLPGVVLSIFLLSLGGPFWYNALSKLLQLRSGLARKDDEQKAIRQGSQAAAATEAPVAANPLQGERGDLKALG</sequence>
<organism evidence="3 4">
    <name type="scientific">Methylomonas koyamae</name>
    <dbReference type="NCBI Taxonomy" id="702114"/>
    <lineage>
        <taxon>Bacteria</taxon>
        <taxon>Pseudomonadati</taxon>
        <taxon>Pseudomonadota</taxon>
        <taxon>Gammaproteobacteria</taxon>
        <taxon>Methylococcales</taxon>
        <taxon>Methylococcaceae</taxon>
        <taxon>Methylomonas</taxon>
    </lineage>
</organism>